<evidence type="ECO:0000256" key="7">
    <source>
        <dbReference type="ARBA" id="ARBA00048045"/>
    </source>
</evidence>
<dbReference type="Gene3D" id="3.40.140.10">
    <property type="entry name" value="Cytidine Deaminase, domain 2"/>
    <property type="match status" value="1"/>
</dbReference>
<evidence type="ECO:0000313" key="11">
    <source>
        <dbReference type="Proteomes" id="UP000501168"/>
    </source>
</evidence>
<name>A0A6G9ID97_9GAMM</name>
<comment type="cofactor">
    <cofactor evidence="8">
        <name>Zn(2+)</name>
        <dbReference type="ChEBI" id="CHEBI:29105"/>
    </cofactor>
    <text evidence="8">Binds 1 zinc ion per subunit.</text>
</comment>
<dbReference type="EMBL" id="CP050253">
    <property type="protein sequence ID" value="QIQ22211.1"/>
    <property type="molecule type" value="Genomic_DNA"/>
</dbReference>
<dbReference type="InterPro" id="IPR016192">
    <property type="entry name" value="APOBEC/CMP_deaminase_Zn-bd"/>
</dbReference>
<comment type="catalytic activity">
    <reaction evidence="7 8">
        <text>adenosine(34) in tRNA + H2O + H(+) = inosine(34) in tRNA + NH4(+)</text>
        <dbReference type="Rhea" id="RHEA:43168"/>
        <dbReference type="Rhea" id="RHEA-COMP:10373"/>
        <dbReference type="Rhea" id="RHEA-COMP:10374"/>
        <dbReference type="ChEBI" id="CHEBI:15377"/>
        <dbReference type="ChEBI" id="CHEBI:15378"/>
        <dbReference type="ChEBI" id="CHEBI:28938"/>
        <dbReference type="ChEBI" id="CHEBI:74411"/>
        <dbReference type="ChEBI" id="CHEBI:82852"/>
        <dbReference type="EC" id="3.5.4.33"/>
    </reaction>
</comment>
<keyword evidence="11" id="KW-1185">Reference proteome</keyword>
<dbReference type="FunCoup" id="A0A6G9ID97">
    <property type="interactions" value="402"/>
</dbReference>
<dbReference type="InterPro" id="IPR028883">
    <property type="entry name" value="tRNA_aden_deaminase"/>
</dbReference>
<evidence type="ECO:0000256" key="1">
    <source>
        <dbReference type="ARBA" id="ARBA00010669"/>
    </source>
</evidence>
<keyword evidence="4 8" id="KW-0479">Metal-binding</keyword>
<feature type="binding site" evidence="8">
    <location>
        <position position="56"/>
    </location>
    <ligand>
        <name>Zn(2+)</name>
        <dbReference type="ChEBI" id="CHEBI:29105"/>
        <note>catalytic</note>
    </ligand>
</feature>
<dbReference type="NCBIfam" id="NF008113">
    <property type="entry name" value="PRK10860.1"/>
    <property type="match status" value="1"/>
</dbReference>
<evidence type="ECO:0000256" key="4">
    <source>
        <dbReference type="ARBA" id="ARBA00022723"/>
    </source>
</evidence>
<dbReference type="PANTHER" id="PTHR11079">
    <property type="entry name" value="CYTOSINE DEAMINASE FAMILY MEMBER"/>
    <property type="match status" value="1"/>
</dbReference>
<evidence type="ECO:0000256" key="3">
    <source>
        <dbReference type="ARBA" id="ARBA00022694"/>
    </source>
</evidence>
<dbReference type="RefSeq" id="WP_166917507.1">
    <property type="nucleotide sequence ID" value="NZ_CP050253.1"/>
</dbReference>
<dbReference type="FunFam" id="3.40.140.10:FF:000005">
    <property type="entry name" value="tRNA-specific adenosine deaminase"/>
    <property type="match status" value="1"/>
</dbReference>
<keyword evidence="3 8" id="KW-0819">tRNA processing</keyword>
<feature type="binding site" evidence="8">
    <location>
        <position position="86"/>
    </location>
    <ligand>
        <name>Zn(2+)</name>
        <dbReference type="ChEBI" id="CHEBI:29105"/>
        <note>catalytic</note>
    </ligand>
</feature>
<evidence type="ECO:0000256" key="8">
    <source>
        <dbReference type="HAMAP-Rule" id="MF_00972"/>
    </source>
</evidence>
<accession>A0A6G9ID97</accession>
<dbReference type="AlphaFoldDB" id="A0A6G9ID97"/>
<dbReference type="PROSITE" id="PS51747">
    <property type="entry name" value="CYT_DCMP_DEAMINASES_2"/>
    <property type="match status" value="1"/>
</dbReference>
<comment type="function">
    <text evidence="8">Catalyzes the deamination of adenosine to inosine at the wobble position 34 of tRNA(Arg2).</text>
</comment>
<evidence type="ECO:0000313" key="10">
    <source>
        <dbReference type="EMBL" id="QIQ22211.1"/>
    </source>
</evidence>
<dbReference type="Proteomes" id="UP000501168">
    <property type="component" value="Chromosome"/>
</dbReference>
<dbReference type="InterPro" id="IPR016193">
    <property type="entry name" value="Cytidine_deaminase-like"/>
</dbReference>
<feature type="domain" description="CMP/dCMP-type deaminase" evidence="9">
    <location>
        <begin position="5"/>
        <end position="116"/>
    </location>
</feature>
<dbReference type="CDD" id="cd01285">
    <property type="entry name" value="nucleoside_deaminase"/>
    <property type="match status" value="1"/>
</dbReference>
<dbReference type="GO" id="GO:0002100">
    <property type="term" value="P:tRNA wobble adenosine to inosine editing"/>
    <property type="evidence" value="ECO:0007669"/>
    <property type="project" value="UniProtKB-UniRule"/>
</dbReference>
<dbReference type="InterPro" id="IPR002125">
    <property type="entry name" value="CMP_dCMP_dom"/>
</dbReference>
<feature type="active site" description="Proton donor" evidence="8">
    <location>
        <position position="58"/>
    </location>
</feature>
<keyword evidence="5 8" id="KW-0378">Hydrolase</keyword>
<dbReference type="Pfam" id="PF00383">
    <property type="entry name" value="dCMP_cyt_deam_1"/>
    <property type="match status" value="1"/>
</dbReference>
<dbReference type="SUPFAM" id="SSF53927">
    <property type="entry name" value="Cytidine deaminase-like"/>
    <property type="match status" value="1"/>
</dbReference>
<sequence length="169" mass="19021">MSELYSDEYWMEQALERAKRAEQQNEIPVGAVVVLNNQIIGEGWNQTITLHNPTAHAEIMALEEAGLSQQNYRLVGATLYVTLEPCMMCAGAIIHSRIERLVYGASDFKTGAAGSFIDLLRYPGINHCVQISSGVLQEQCSSLLSEFFRRRRQEIKQQKKSQESLLVES</sequence>
<dbReference type="KEGG" id="orb:IPMB12_11240"/>
<reference evidence="10 11" key="1">
    <citation type="submission" date="2020-03" db="EMBL/GenBank/DDBJ databases">
        <title>Complete genome sequence of Orbus sp. IPMB12 (BCRC 80908).</title>
        <authorList>
            <person name="Lo W.-S."/>
            <person name="Chang T.-H."/>
            <person name="Kuo C.-H."/>
        </authorList>
    </citation>
    <scope>NUCLEOTIDE SEQUENCE [LARGE SCALE GENOMIC DNA]</scope>
    <source>
        <strain evidence="10 11">IPMB12</strain>
    </source>
</reference>
<protein>
    <recommendedName>
        <fullName evidence="8">tRNA-specific adenosine deaminase</fullName>
        <ecNumber evidence="8">3.5.4.33</ecNumber>
    </recommendedName>
</protein>
<comment type="similarity">
    <text evidence="1">Belongs to the cytidine and deoxycytidylate deaminase family. ADAT2 subfamily.</text>
</comment>
<evidence type="ECO:0000259" key="9">
    <source>
        <dbReference type="PROSITE" id="PS51747"/>
    </source>
</evidence>
<dbReference type="GO" id="GO:0008270">
    <property type="term" value="F:zinc ion binding"/>
    <property type="evidence" value="ECO:0007669"/>
    <property type="project" value="UniProtKB-UniRule"/>
</dbReference>
<organism evidence="10 11">
    <name type="scientific">Zophobihabitans entericus</name>
    <dbReference type="NCBI Taxonomy" id="1635327"/>
    <lineage>
        <taxon>Bacteria</taxon>
        <taxon>Pseudomonadati</taxon>
        <taxon>Pseudomonadota</taxon>
        <taxon>Gammaproteobacteria</taxon>
        <taxon>Orbales</taxon>
        <taxon>Orbaceae</taxon>
        <taxon>Zophobihabitans</taxon>
    </lineage>
</organism>
<proteinExistence type="inferred from homology"/>
<keyword evidence="6 8" id="KW-0862">Zinc</keyword>
<evidence type="ECO:0000256" key="2">
    <source>
        <dbReference type="ARBA" id="ARBA00011738"/>
    </source>
</evidence>
<evidence type="ECO:0000256" key="6">
    <source>
        <dbReference type="ARBA" id="ARBA00022833"/>
    </source>
</evidence>
<feature type="binding site" evidence="8">
    <location>
        <position position="89"/>
    </location>
    <ligand>
        <name>Zn(2+)</name>
        <dbReference type="ChEBI" id="CHEBI:29105"/>
        <note>catalytic</note>
    </ligand>
</feature>
<dbReference type="PROSITE" id="PS00903">
    <property type="entry name" value="CYT_DCMP_DEAMINASES_1"/>
    <property type="match status" value="1"/>
</dbReference>
<dbReference type="InParanoid" id="A0A6G9ID97"/>
<dbReference type="GO" id="GO:0052717">
    <property type="term" value="F:tRNA-specific adenosine-34 deaminase activity"/>
    <property type="evidence" value="ECO:0007669"/>
    <property type="project" value="UniProtKB-UniRule"/>
</dbReference>
<dbReference type="EC" id="3.5.4.33" evidence="8"/>
<comment type="subunit">
    <text evidence="2 8">Homodimer.</text>
</comment>
<evidence type="ECO:0000256" key="5">
    <source>
        <dbReference type="ARBA" id="ARBA00022801"/>
    </source>
</evidence>
<dbReference type="HAMAP" id="MF_00972">
    <property type="entry name" value="tRNA_aden_deaminase"/>
    <property type="match status" value="1"/>
</dbReference>
<gene>
    <name evidence="8 10" type="primary">tadA</name>
    <name evidence="10" type="ORF">IPMB12_11240</name>
</gene>
<dbReference type="PANTHER" id="PTHR11079:SF202">
    <property type="entry name" value="TRNA-SPECIFIC ADENOSINE DEAMINASE"/>
    <property type="match status" value="1"/>
</dbReference>